<name>A0ABW4AH47_9ACTN</name>
<accession>A0ABW4AH47</accession>
<feature type="domain" description="Aminoglycoside phosphotransferase" evidence="1">
    <location>
        <begin position="30"/>
        <end position="234"/>
    </location>
</feature>
<dbReference type="Proteomes" id="UP001597183">
    <property type="component" value="Unassembled WGS sequence"/>
</dbReference>
<dbReference type="SUPFAM" id="SSF56112">
    <property type="entry name" value="Protein kinase-like (PK-like)"/>
    <property type="match status" value="1"/>
</dbReference>
<evidence type="ECO:0000313" key="3">
    <source>
        <dbReference type="Proteomes" id="UP001597183"/>
    </source>
</evidence>
<dbReference type="EMBL" id="JBHTMK010000040">
    <property type="protein sequence ID" value="MFD1369312.1"/>
    <property type="molecule type" value="Genomic_DNA"/>
</dbReference>
<gene>
    <name evidence="2" type="ORF">ACFQ5G_28590</name>
</gene>
<evidence type="ECO:0000313" key="2">
    <source>
        <dbReference type="EMBL" id="MFD1369312.1"/>
    </source>
</evidence>
<evidence type="ECO:0000259" key="1">
    <source>
        <dbReference type="Pfam" id="PF01636"/>
    </source>
</evidence>
<proteinExistence type="predicted"/>
<dbReference type="Pfam" id="PF01636">
    <property type="entry name" value="APH"/>
    <property type="match status" value="1"/>
</dbReference>
<sequence length="300" mass="32034">MADRHPAREIAAAALRRDPGPLTVADSLSHQVFVGADVVVKIIEAGRHPRLEREIALAPHLPAGVTAPLLASGVHPAGDGEVRFACYARMPGTAPGMGLPQADATAARTLTEQAVRRLRVLHEWTPPADAVPILREPLDHGGFTGRTALVEEIDAIAAVAPAALIDGLLAIAEGAPESVSAAVPVHADCHWGNWLADDGTITALLDFEWARFGDPMDDWFFVIADSGPHRWIALDVVAEATGTAPDELRAACEIRHANHLAADVRLAVTDPAEHGALLTPRLESLHEVITRRTWWKSSVD</sequence>
<dbReference type="InterPro" id="IPR011009">
    <property type="entry name" value="Kinase-like_dom_sf"/>
</dbReference>
<reference evidence="3" key="1">
    <citation type="journal article" date="2019" name="Int. J. Syst. Evol. Microbiol.">
        <title>The Global Catalogue of Microorganisms (GCM) 10K type strain sequencing project: providing services to taxonomists for standard genome sequencing and annotation.</title>
        <authorList>
            <consortium name="The Broad Institute Genomics Platform"/>
            <consortium name="The Broad Institute Genome Sequencing Center for Infectious Disease"/>
            <person name="Wu L."/>
            <person name="Ma J."/>
        </authorList>
    </citation>
    <scope>NUCLEOTIDE SEQUENCE [LARGE SCALE GENOMIC DNA]</scope>
    <source>
        <strain evidence="3">CCM 7526</strain>
    </source>
</reference>
<organism evidence="2 3">
    <name type="scientific">Actinoplanes sichuanensis</name>
    <dbReference type="NCBI Taxonomy" id="512349"/>
    <lineage>
        <taxon>Bacteria</taxon>
        <taxon>Bacillati</taxon>
        <taxon>Actinomycetota</taxon>
        <taxon>Actinomycetes</taxon>
        <taxon>Micromonosporales</taxon>
        <taxon>Micromonosporaceae</taxon>
        <taxon>Actinoplanes</taxon>
    </lineage>
</organism>
<keyword evidence="3" id="KW-1185">Reference proteome</keyword>
<dbReference type="InterPro" id="IPR002575">
    <property type="entry name" value="Aminoglycoside_PTrfase"/>
</dbReference>
<protein>
    <submittedName>
        <fullName evidence="2">Phosphotransferase family protein</fullName>
    </submittedName>
</protein>
<comment type="caution">
    <text evidence="2">The sequence shown here is derived from an EMBL/GenBank/DDBJ whole genome shotgun (WGS) entry which is preliminary data.</text>
</comment>
<dbReference type="Gene3D" id="3.90.1200.10">
    <property type="match status" value="1"/>
</dbReference>
<dbReference type="RefSeq" id="WP_317792506.1">
    <property type="nucleotide sequence ID" value="NZ_AP028461.1"/>
</dbReference>